<dbReference type="GO" id="GO:0006402">
    <property type="term" value="P:mRNA catabolic process"/>
    <property type="evidence" value="ECO:0007669"/>
    <property type="project" value="TreeGrafter"/>
</dbReference>
<name>A0A2W4W0A2_9CYAN</name>
<evidence type="ECO:0000313" key="3">
    <source>
        <dbReference type="EMBL" id="PZO35469.1"/>
    </source>
</evidence>
<dbReference type="EMBL" id="QBMN01000167">
    <property type="protein sequence ID" value="PZO35469.1"/>
    <property type="molecule type" value="Genomic_DNA"/>
</dbReference>
<evidence type="ECO:0000256" key="2">
    <source>
        <dbReference type="ARBA" id="ARBA00022649"/>
    </source>
</evidence>
<dbReference type="GO" id="GO:0004521">
    <property type="term" value="F:RNA endonuclease activity"/>
    <property type="evidence" value="ECO:0007669"/>
    <property type="project" value="TreeGrafter"/>
</dbReference>
<evidence type="ECO:0000313" key="4">
    <source>
        <dbReference type="Proteomes" id="UP000249081"/>
    </source>
</evidence>
<dbReference type="GO" id="GO:0003677">
    <property type="term" value="F:DNA binding"/>
    <property type="evidence" value="ECO:0007669"/>
    <property type="project" value="InterPro"/>
</dbReference>
<reference evidence="4" key="1">
    <citation type="submission" date="2018-04" db="EMBL/GenBank/DDBJ databases">
        <authorList>
            <person name="Cornet L."/>
        </authorList>
    </citation>
    <scope>NUCLEOTIDE SEQUENCE [LARGE SCALE GENOMIC DNA]</scope>
</reference>
<reference evidence="3 4" key="2">
    <citation type="submission" date="2018-06" db="EMBL/GenBank/DDBJ databases">
        <title>Metagenomic assembly of (sub)arctic Cyanobacteria and their associated microbiome from non-axenic cultures.</title>
        <authorList>
            <person name="Baurain D."/>
        </authorList>
    </citation>
    <scope>NUCLEOTIDE SEQUENCE [LARGE SCALE GENOMIC DNA]</scope>
    <source>
        <strain evidence="3">ULC041bin1</strain>
    </source>
</reference>
<proteinExistence type="inferred from homology"/>
<gene>
    <name evidence="3" type="ORF">DCF17_18645</name>
</gene>
<dbReference type="Pfam" id="PF02452">
    <property type="entry name" value="PemK_toxin"/>
    <property type="match status" value="1"/>
</dbReference>
<dbReference type="GO" id="GO:0016075">
    <property type="term" value="P:rRNA catabolic process"/>
    <property type="evidence" value="ECO:0007669"/>
    <property type="project" value="TreeGrafter"/>
</dbReference>
<comment type="caution">
    <text evidence="3">The sequence shown here is derived from an EMBL/GenBank/DDBJ whole genome shotgun (WGS) entry which is preliminary data.</text>
</comment>
<dbReference type="Gene3D" id="2.30.30.110">
    <property type="match status" value="1"/>
</dbReference>
<dbReference type="SUPFAM" id="SSF50118">
    <property type="entry name" value="Cell growth inhibitor/plasmid maintenance toxic component"/>
    <property type="match status" value="1"/>
</dbReference>
<accession>A0A2W4W0A2</accession>
<protein>
    <submittedName>
        <fullName evidence="3">Type II toxin-antitoxin system PemK/MazF family toxin</fullName>
    </submittedName>
</protein>
<dbReference type="InterPro" id="IPR003477">
    <property type="entry name" value="PemK-like"/>
</dbReference>
<evidence type="ECO:0000256" key="1">
    <source>
        <dbReference type="ARBA" id="ARBA00007521"/>
    </source>
</evidence>
<dbReference type="AlphaFoldDB" id="A0A2W4W0A2"/>
<comment type="similarity">
    <text evidence="1">Belongs to the PemK/MazF family.</text>
</comment>
<keyword evidence="2" id="KW-1277">Toxin-antitoxin system</keyword>
<sequence>MAMPYPLQGQIYLIKALRNLGDTKKRPAVVVSINLRNELSQTVLVVPFTSAIDGGATPTRILLPAGEGGLDTDSLATCDNILAVRKAYLDQGPYGSISPRSLQRVQQGIQIAIGIYPVGAIMAP</sequence>
<dbReference type="InterPro" id="IPR011067">
    <property type="entry name" value="Plasmid_toxin/cell-grow_inhib"/>
</dbReference>
<dbReference type="Proteomes" id="UP000249081">
    <property type="component" value="Unassembled WGS sequence"/>
</dbReference>
<dbReference type="PANTHER" id="PTHR33988">
    <property type="entry name" value="ENDORIBONUCLEASE MAZF-RELATED"/>
    <property type="match status" value="1"/>
</dbReference>
<organism evidence="3 4">
    <name type="scientific">Shackletoniella antarctica</name>
    <dbReference type="NCBI Taxonomy" id="268115"/>
    <lineage>
        <taxon>Bacteria</taxon>
        <taxon>Bacillati</taxon>
        <taxon>Cyanobacteriota</taxon>
        <taxon>Cyanophyceae</taxon>
        <taxon>Oculatellales</taxon>
        <taxon>Oculatellaceae</taxon>
        <taxon>Shackletoniella</taxon>
    </lineage>
</organism>